<accession>A0A3R7B8E1</accession>
<dbReference type="Proteomes" id="UP000285430">
    <property type="component" value="Unassembled WGS sequence"/>
</dbReference>
<evidence type="ECO:0000313" key="4">
    <source>
        <dbReference type="Proteomes" id="UP000285430"/>
    </source>
</evidence>
<protein>
    <submittedName>
        <fullName evidence="3">Uncharacterized protein</fullName>
    </submittedName>
</protein>
<sequence length="334" mass="37243">MFSYITEGRSMSTFSDGVGPERTIFTWSQMIRNCDVTFEIEGWQSEGKKRKASEIAEDADESVEETEAPAPQPRRRRTNGTDRGCGRSGSAQGRIRMGSQGAVKRERLGQVAEVATAKRAEEAKAIAEAAAKASDEAAKEAAEAATKAGSGGVTGVESEYVRDITRCLAVANAFDETRDAWGYRTANVAVVERYLRLFASAQSFELSILWMLLALEGMQLARVSFHRFDKLKEAMRAWLARECLERWTVEFGRIELCNDETLLEYIVAFLWTFVGQGSRRHGRLLPIAGRLANSLSNIAGVLRQNHGRLDPWSIAADRRSRKYAVRIRGKICFM</sequence>
<organism evidence="3 4">
    <name type="scientific">Aphanomyces astaci</name>
    <name type="common">Crayfish plague agent</name>
    <dbReference type="NCBI Taxonomy" id="112090"/>
    <lineage>
        <taxon>Eukaryota</taxon>
        <taxon>Sar</taxon>
        <taxon>Stramenopiles</taxon>
        <taxon>Oomycota</taxon>
        <taxon>Saprolegniomycetes</taxon>
        <taxon>Saprolegniales</taxon>
        <taxon>Verrucalvaceae</taxon>
        <taxon>Aphanomyces</taxon>
    </lineage>
</organism>
<feature type="region of interest" description="Disordered" evidence="1">
    <location>
        <begin position="45"/>
        <end position="102"/>
    </location>
</feature>
<reference evidence="4 5" key="1">
    <citation type="submission" date="2018-08" db="EMBL/GenBank/DDBJ databases">
        <title>Aphanomyces genome sequencing and annotation.</title>
        <authorList>
            <person name="Minardi D."/>
            <person name="Oidtmann B."/>
            <person name="Van Der Giezen M."/>
            <person name="Studholme D.J."/>
        </authorList>
    </citation>
    <scope>NUCLEOTIDE SEQUENCE [LARGE SCALE GENOMIC DNA]</scope>
    <source>
        <strain evidence="3 4">Da</strain>
        <strain evidence="2 5">Sv</strain>
    </source>
</reference>
<gene>
    <name evidence="2" type="ORF">DYB35_007799</name>
    <name evidence="3" type="ORF">DYB37_010417</name>
</gene>
<dbReference type="EMBL" id="QUTG01004022">
    <property type="protein sequence ID" value="RHY89365.1"/>
    <property type="molecule type" value="Genomic_DNA"/>
</dbReference>
<evidence type="ECO:0000256" key="1">
    <source>
        <dbReference type="SAM" id="MobiDB-lite"/>
    </source>
</evidence>
<name>A0A3R7B8E1_APHAT</name>
<dbReference type="EMBL" id="QUTH01003136">
    <property type="protein sequence ID" value="RHZ21529.1"/>
    <property type="molecule type" value="Genomic_DNA"/>
</dbReference>
<dbReference type="Proteomes" id="UP000285712">
    <property type="component" value="Unassembled WGS sequence"/>
</dbReference>
<dbReference type="VEuPathDB" id="FungiDB:H257_04155"/>
<comment type="caution">
    <text evidence="3">The sequence shown here is derived from an EMBL/GenBank/DDBJ whole genome shotgun (WGS) entry which is preliminary data.</text>
</comment>
<evidence type="ECO:0000313" key="5">
    <source>
        <dbReference type="Proteomes" id="UP000285712"/>
    </source>
</evidence>
<dbReference type="AlphaFoldDB" id="A0A3R7B8E1"/>
<proteinExistence type="predicted"/>
<evidence type="ECO:0000313" key="3">
    <source>
        <dbReference type="EMBL" id="RHZ21529.1"/>
    </source>
</evidence>
<feature type="compositionally biased region" description="Acidic residues" evidence="1">
    <location>
        <begin position="55"/>
        <end position="67"/>
    </location>
</feature>
<evidence type="ECO:0000313" key="2">
    <source>
        <dbReference type="EMBL" id="RHY89365.1"/>
    </source>
</evidence>